<evidence type="ECO:0000256" key="9">
    <source>
        <dbReference type="ARBA" id="ARBA00033323"/>
    </source>
</evidence>
<keyword evidence="5" id="KW-0067">ATP-binding</keyword>
<accession>A0AAD9R0J8</accession>
<keyword evidence="15" id="KW-1185">Reference proteome</keyword>
<evidence type="ECO:0000259" key="13">
    <source>
        <dbReference type="PROSITE" id="PS50886"/>
    </source>
</evidence>
<dbReference type="Proteomes" id="UP001249851">
    <property type="component" value="Unassembled WGS sequence"/>
</dbReference>
<evidence type="ECO:0000256" key="11">
    <source>
        <dbReference type="PROSITE-ProRule" id="PRU00209"/>
    </source>
</evidence>
<keyword evidence="8" id="KW-0030">Aminoacyl-tRNA synthetase</keyword>
<gene>
    <name evidence="14" type="ORF">P5673_004526</name>
</gene>
<dbReference type="SUPFAM" id="SSF50249">
    <property type="entry name" value="Nucleic acid-binding proteins"/>
    <property type="match status" value="1"/>
</dbReference>
<dbReference type="GO" id="GO:0006437">
    <property type="term" value="P:tyrosyl-tRNA aminoacylation"/>
    <property type="evidence" value="ECO:0007669"/>
    <property type="project" value="TreeGrafter"/>
</dbReference>
<dbReference type="EMBL" id="JARQWQ010000007">
    <property type="protein sequence ID" value="KAK2570825.1"/>
    <property type="molecule type" value="Genomic_DNA"/>
</dbReference>
<evidence type="ECO:0000256" key="3">
    <source>
        <dbReference type="ARBA" id="ARBA00022598"/>
    </source>
</evidence>
<proteinExistence type="predicted"/>
<organism evidence="14 15">
    <name type="scientific">Acropora cervicornis</name>
    <name type="common">Staghorn coral</name>
    <dbReference type="NCBI Taxonomy" id="6130"/>
    <lineage>
        <taxon>Eukaryota</taxon>
        <taxon>Metazoa</taxon>
        <taxon>Cnidaria</taxon>
        <taxon>Anthozoa</taxon>
        <taxon>Hexacorallia</taxon>
        <taxon>Scleractinia</taxon>
        <taxon>Astrocoeniina</taxon>
        <taxon>Acroporidae</taxon>
        <taxon>Acropora</taxon>
    </lineage>
</organism>
<evidence type="ECO:0000256" key="5">
    <source>
        <dbReference type="ARBA" id="ARBA00022840"/>
    </source>
</evidence>
<evidence type="ECO:0000256" key="1">
    <source>
        <dbReference type="ARBA" id="ARBA00013160"/>
    </source>
</evidence>
<evidence type="ECO:0000256" key="7">
    <source>
        <dbReference type="ARBA" id="ARBA00022917"/>
    </source>
</evidence>
<name>A0AAD9R0J8_ACRCE</name>
<feature type="domain" description="TRNA-binding" evidence="13">
    <location>
        <begin position="569"/>
        <end position="633"/>
    </location>
</feature>
<evidence type="ECO:0000256" key="4">
    <source>
        <dbReference type="ARBA" id="ARBA00022741"/>
    </source>
</evidence>
<dbReference type="PROSITE" id="PS50886">
    <property type="entry name" value="TRBD"/>
    <property type="match status" value="1"/>
</dbReference>
<dbReference type="SUPFAM" id="SSF52374">
    <property type="entry name" value="Nucleotidylyl transferase"/>
    <property type="match status" value="2"/>
</dbReference>
<dbReference type="Gene3D" id="3.40.50.620">
    <property type="entry name" value="HUPs"/>
    <property type="match status" value="2"/>
</dbReference>
<keyword evidence="2 11" id="KW-0820">tRNA-binding</keyword>
<dbReference type="Pfam" id="PF00579">
    <property type="entry name" value="tRNA-synt_1b"/>
    <property type="match status" value="2"/>
</dbReference>
<dbReference type="EC" id="6.1.1.1" evidence="1"/>
<keyword evidence="3 14" id="KW-0436">Ligase</keyword>
<dbReference type="GO" id="GO:0004831">
    <property type="term" value="F:tyrosine-tRNA ligase activity"/>
    <property type="evidence" value="ECO:0007669"/>
    <property type="project" value="UniProtKB-EC"/>
</dbReference>
<reference evidence="14" key="2">
    <citation type="journal article" date="2023" name="Science">
        <title>Genomic signatures of disease resistance in endangered staghorn corals.</title>
        <authorList>
            <person name="Vollmer S.V."/>
            <person name="Selwyn J.D."/>
            <person name="Despard B.A."/>
            <person name="Roesel C.L."/>
        </authorList>
    </citation>
    <scope>NUCLEOTIDE SEQUENCE</scope>
    <source>
        <strain evidence="14">K2</strain>
    </source>
</reference>
<keyword evidence="4" id="KW-0547">Nucleotide-binding</keyword>
<evidence type="ECO:0000256" key="12">
    <source>
        <dbReference type="SAM" id="MobiDB-lite"/>
    </source>
</evidence>
<evidence type="ECO:0000313" key="14">
    <source>
        <dbReference type="EMBL" id="KAK2570825.1"/>
    </source>
</evidence>
<keyword evidence="7" id="KW-0648">Protein biosynthesis</keyword>
<evidence type="ECO:0000256" key="8">
    <source>
        <dbReference type="ARBA" id="ARBA00023146"/>
    </source>
</evidence>
<dbReference type="Gene3D" id="2.40.50.140">
    <property type="entry name" value="Nucleic acid-binding proteins"/>
    <property type="match status" value="1"/>
</dbReference>
<evidence type="ECO:0000313" key="15">
    <source>
        <dbReference type="Proteomes" id="UP001249851"/>
    </source>
</evidence>
<keyword evidence="6 11" id="KW-0694">RNA-binding</keyword>
<dbReference type="InterPro" id="IPR002547">
    <property type="entry name" value="tRNA-bd_dom"/>
</dbReference>
<dbReference type="GO" id="GO:0005737">
    <property type="term" value="C:cytoplasm"/>
    <property type="evidence" value="ECO:0007669"/>
    <property type="project" value="TreeGrafter"/>
</dbReference>
<dbReference type="PANTHER" id="PTHR46264:SF4">
    <property type="entry name" value="TYROSINE--TRNA LIGASE, CYTOPLASMIC"/>
    <property type="match status" value="1"/>
</dbReference>
<protein>
    <recommendedName>
        <fullName evidence="1">tyrosine--tRNA ligase</fullName>
        <ecNumber evidence="1">6.1.1.1</ecNumber>
    </recommendedName>
    <alternativeName>
        <fullName evidence="9">Tyrosyl-tRNA synthetase</fullName>
    </alternativeName>
</protein>
<evidence type="ECO:0000256" key="10">
    <source>
        <dbReference type="ARBA" id="ARBA00048248"/>
    </source>
</evidence>
<evidence type="ECO:0000256" key="6">
    <source>
        <dbReference type="ARBA" id="ARBA00022884"/>
    </source>
</evidence>
<comment type="caution">
    <text evidence="14">The sequence shown here is derived from an EMBL/GenBank/DDBJ whole genome shotgun (WGS) entry which is preliminary data.</text>
</comment>
<dbReference type="InterPro" id="IPR002305">
    <property type="entry name" value="aa-tRNA-synth_Ic"/>
</dbReference>
<feature type="region of interest" description="Disordered" evidence="12">
    <location>
        <begin position="550"/>
        <end position="569"/>
    </location>
</feature>
<dbReference type="GO" id="GO:0000049">
    <property type="term" value="F:tRNA binding"/>
    <property type="evidence" value="ECO:0007669"/>
    <property type="project" value="UniProtKB-UniRule"/>
</dbReference>
<dbReference type="InterPro" id="IPR012340">
    <property type="entry name" value="NA-bd_OB-fold"/>
</dbReference>
<evidence type="ECO:0000256" key="2">
    <source>
        <dbReference type="ARBA" id="ARBA00022555"/>
    </source>
</evidence>
<reference evidence="14" key="1">
    <citation type="journal article" date="2023" name="G3 (Bethesda)">
        <title>Whole genome assembly and annotation of the endangered Caribbean coral Acropora cervicornis.</title>
        <authorList>
            <person name="Selwyn J.D."/>
            <person name="Vollmer S.V."/>
        </authorList>
    </citation>
    <scope>NUCLEOTIDE SEQUENCE</scope>
    <source>
        <strain evidence="14">K2</strain>
    </source>
</reference>
<sequence length="633" mass="71329">MASTGNCSVDEQLKLITRNLQEVIGEERLRTILSEKHLSLYWGTATTGKPHVAYFVPMIKIADFLKAGCEVKVLLADLHAYLDNLKAPWELLEHRVEYYKEIIKAMLESINVPLDKLKFVKGTEFQLSRDYVLDVFKMSTVVTEALDEEYLKVDAQFGGVDQRKIFTLAEKDSKIDLLDGASAVKKKLSKAFCEEGNIEDNGILAFAKFVIFSVLELRHQTGFVIERTEKNGGNLTFKDYASLELAFAQKLLDPIRKKFETPKLQELMNLAYPETKKPSEVYTFTSSITSSDLVPFPFCEVIGKDRLRAILSEKHLCLYWGTATTGKPHVAYFVPMIKIADFLKAGCEVKVLLADLHAYLDNLKAPWELLEHRVKYYEEIIKAMLESINVPLDKLKFVRGTEFQLSRDYVLDVFKMSTVVTEALDEEYLKVDAQFGGVDQRKIFTLAEKDSKIDLLDGASAVKKKLSKAFCEEGNIEDNGILAFAKFVIFSVLELRHQTGFVIERTEENGGNLTFKDYASLELAFAQKLLDPIRKKFETPELQKITNLAYPETKKPKGGSNGPTAKEVDPSRLDLKVGKILSAKKHPDADSLYLEEIDTDLLTNEDGVAEYKGFPMVTSAGQITAPLKNAQIS</sequence>
<dbReference type="AlphaFoldDB" id="A0AAD9R0J8"/>
<dbReference type="GO" id="GO:0005524">
    <property type="term" value="F:ATP binding"/>
    <property type="evidence" value="ECO:0007669"/>
    <property type="project" value="UniProtKB-KW"/>
</dbReference>
<dbReference type="InterPro" id="IPR014729">
    <property type="entry name" value="Rossmann-like_a/b/a_fold"/>
</dbReference>
<dbReference type="InterPro" id="IPR050489">
    <property type="entry name" value="Tyr-tRNA_synthase"/>
</dbReference>
<dbReference type="Gene3D" id="1.10.240.10">
    <property type="entry name" value="Tyrosyl-Transfer RNA Synthetase"/>
    <property type="match status" value="2"/>
</dbReference>
<dbReference type="PANTHER" id="PTHR46264">
    <property type="entry name" value="TYROSINE-TRNA LIGASE"/>
    <property type="match status" value="1"/>
</dbReference>
<comment type="catalytic activity">
    <reaction evidence="10">
        <text>tRNA(Tyr) + L-tyrosine + ATP = L-tyrosyl-tRNA(Tyr) + AMP + diphosphate + H(+)</text>
        <dbReference type="Rhea" id="RHEA:10220"/>
        <dbReference type="Rhea" id="RHEA-COMP:9706"/>
        <dbReference type="Rhea" id="RHEA-COMP:9707"/>
        <dbReference type="ChEBI" id="CHEBI:15378"/>
        <dbReference type="ChEBI" id="CHEBI:30616"/>
        <dbReference type="ChEBI" id="CHEBI:33019"/>
        <dbReference type="ChEBI" id="CHEBI:58315"/>
        <dbReference type="ChEBI" id="CHEBI:78442"/>
        <dbReference type="ChEBI" id="CHEBI:78536"/>
        <dbReference type="ChEBI" id="CHEBI:456215"/>
        <dbReference type="EC" id="6.1.1.1"/>
    </reaction>
</comment>